<gene>
    <name evidence="2" type="ORF">N1851_027081</name>
</gene>
<protein>
    <submittedName>
        <fullName evidence="2">Uncharacterized protein</fullName>
    </submittedName>
</protein>
<dbReference type="Proteomes" id="UP001174136">
    <property type="component" value="Unassembled WGS sequence"/>
</dbReference>
<dbReference type="SUPFAM" id="SSF47823">
    <property type="entry name" value="lambda integrase-like, N-terminal domain"/>
    <property type="match status" value="1"/>
</dbReference>
<accession>A0AA47NTM9</accession>
<evidence type="ECO:0000313" key="2">
    <source>
        <dbReference type="EMBL" id="KAK0136728.1"/>
    </source>
</evidence>
<reference evidence="2" key="1">
    <citation type="journal article" date="2023" name="Front. Mar. Sci.">
        <title>A new Merluccius polli reference genome to investigate the effects of global change in West African waters.</title>
        <authorList>
            <person name="Mateo J.L."/>
            <person name="Blanco-Fernandez C."/>
            <person name="Garcia-Vazquez E."/>
            <person name="Machado-Schiaffino G."/>
        </authorList>
    </citation>
    <scope>NUCLEOTIDE SEQUENCE</scope>
    <source>
        <strain evidence="2">C29</strain>
        <tissue evidence="2">Fin</tissue>
    </source>
</reference>
<organism evidence="2 3">
    <name type="scientific">Merluccius polli</name>
    <name type="common">Benguela hake</name>
    <name type="synonym">Merluccius cadenati</name>
    <dbReference type="NCBI Taxonomy" id="89951"/>
    <lineage>
        <taxon>Eukaryota</taxon>
        <taxon>Metazoa</taxon>
        <taxon>Chordata</taxon>
        <taxon>Craniata</taxon>
        <taxon>Vertebrata</taxon>
        <taxon>Euteleostomi</taxon>
        <taxon>Actinopterygii</taxon>
        <taxon>Neopterygii</taxon>
        <taxon>Teleostei</taxon>
        <taxon>Neoteleostei</taxon>
        <taxon>Acanthomorphata</taxon>
        <taxon>Zeiogadaria</taxon>
        <taxon>Gadariae</taxon>
        <taxon>Gadiformes</taxon>
        <taxon>Gadoidei</taxon>
        <taxon>Merlucciidae</taxon>
        <taxon>Merluccius</taxon>
    </lineage>
</organism>
<dbReference type="GO" id="GO:0003677">
    <property type="term" value="F:DNA binding"/>
    <property type="evidence" value="ECO:0007669"/>
    <property type="project" value="UniProtKB-KW"/>
</dbReference>
<dbReference type="PANTHER" id="PTHR35617">
    <property type="entry name" value="PHAGE_INTEGRASE DOMAIN-CONTAINING PROTEIN"/>
    <property type="match status" value="1"/>
</dbReference>
<dbReference type="EMBL" id="JAOPHQ010005129">
    <property type="protein sequence ID" value="KAK0136728.1"/>
    <property type="molecule type" value="Genomic_DNA"/>
</dbReference>
<keyword evidence="3" id="KW-1185">Reference proteome</keyword>
<dbReference type="InterPro" id="IPR010998">
    <property type="entry name" value="Integrase_recombinase_N"/>
</dbReference>
<comment type="caution">
    <text evidence="2">The sequence shown here is derived from an EMBL/GenBank/DDBJ whole genome shotgun (WGS) entry which is preliminary data.</text>
</comment>
<sequence>MIDKGRAFSTIKVYLAAISACHVGFGRDTAGRHPLVRRFMKGARRRLFVPKPLFPSWDLSFVLDALCQQPFEPLGEIDMKLLSLKTALLLALSTAKRVCLIPNPLFMPKVMNPSYHCAPIELRAFHPPPFSSSEEQRLNSLCPVLLWLTRALISSMAERVSMLSHTGRVGGVPDAFNKFYNDRPQEHPDIKTES</sequence>
<proteinExistence type="predicted"/>
<keyword evidence="1" id="KW-0238">DNA-binding</keyword>
<evidence type="ECO:0000313" key="3">
    <source>
        <dbReference type="Proteomes" id="UP001174136"/>
    </source>
</evidence>
<dbReference type="AlphaFoldDB" id="A0AA47NTM9"/>
<dbReference type="Gene3D" id="1.10.150.130">
    <property type="match status" value="1"/>
</dbReference>
<dbReference type="PANTHER" id="PTHR35617:SF3">
    <property type="entry name" value="CORE-BINDING (CB) DOMAIN-CONTAINING PROTEIN"/>
    <property type="match status" value="1"/>
</dbReference>
<evidence type="ECO:0000256" key="1">
    <source>
        <dbReference type="ARBA" id="ARBA00023125"/>
    </source>
</evidence>
<name>A0AA47NTM9_MERPO</name>